<evidence type="ECO:0000259" key="5">
    <source>
        <dbReference type="Pfam" id="PF13193"/>
    </source>
</evidence>
<evidence type="ECO:0000313" key="6">
    <source>
        <dbReference type="EMBL" id="TQV97099.1"/>
    </source>
</evidence>
<keyword evidence="2 6" id="KW-0436">Ligase</keyword>
<feature type="compositionally biased region" description="Basic and acidic residues" evidence="3">
    <location>
        <begin position="79"/>
        <end position="97"/>
    </location>
</feature>
<dbReference type="PANTHER" id="PTHR24096:SF149">
    <property type="entry name" value="AMP-BINDING DOMAIN-CONTAINING PROTEIN-RELATED"/>
    <property type="match status" value="1"/>
</dbReference>
<keyword evidence="7" id="KW-1185">Reference proteome</keyword>
<evidence type="ECO:0000313" key="7">
    <source>
        <dbReference type="Proteomes" id="UP000315783"/>
    </source>
</evidence>
<evidence type="ECO:0000259" key="4">
    <source>
        <dbReference type="Pfam" id="PF00501"/>
    </source>
</evidence>
<feature type="region of interest" description="Disordered" evidence="3">
    <location>
        <begin position="70"/>
        <end position="100"/>
    </location>
</feature>
<name>A0A545V5V8_9HYPO</name>
<accession>A0A545V5V8</accession>
<reference evidence="6 7" key="1">
    <citation type="journal article" date="2019" name="Appl. Microbiol. Biotechnol.">
        <title>Genome sequence of Isaria javanica and comparative genome analysis insights into family S53 peptidase evolution in fungal entomopathogens.</title>
        <authorList>
            <person name="Lin R."/>
            <person name="Zhang X."/>
            <person name="Xin B."/>
            <person name="Zou M."/>
            <person name="Gao Y."/>
            <person name="Qin F."/>
            <person name="Hu Q."/>
            <person name="Xie B."/>
            <person name="Cheng X."/>
        </authorList>
    </citation>
    <scope>NUCLEOTIDE SEQUENCE [LARGE SCALE GENOMIC DNA]</scope>
    <source>
        <strain evidence="6 7">IJ1G</strain>
    </source>
</reference>
<dbReference type="InterPro" id="IPR042099">
    <property type="entry name" value="ANL_N_sf"/>
</dbReference>
<gene>
    <name evidence="6" type="ORF">IF1G_04339</name>
</gene>
<dbReference type="SUPFAM" id="SSF56801">
    <property type="entry name" value="Acetyl-CoA synthetase-like"/>
    <property type="match status" value="1"/>
</dbReference>
<dbReference type="InterPro" id="IPR000873">
    <property type="entry name" value="AMP-dep_synth/lig_dom"/>
</dbReference>
<sequence>MLFKSAYPDIHVPPDLTLWQWLFETSSPAAGCSKPDAVTSPTREYINTQTGARLTHAQVRDAAVALSAALVRHRRPRRPRSDGDGDGDRDGDGDGLRPGDVVSLVSPNAVTYPICLHGVIRAGGVPAVSSPAANEAEMRHALRTARSRFVMCAPETLPVVRAAARAEGVDESRIFVFADDDDDDYDDDGRVDGFVSLSALVEEGARLGRTEPAGLPSGRSSADAPAFLCFSSGTTGLPKAVIISHANIIAQCLQLNLAYTHSHMALGLLPFYHSKSSPRSCERGDQNTFSGLVRAQVHCLVSHTSIAVVPRFTMPALLSAISTYRIAEVNLVPPILIRLAHDPTVGDYDLSCVERWATGAAPVSPEVLALLARRFPGTGFKQGYGMTETTACVTTHPRHLYDFKHGRSVGTLVAGTVIKVVNEDGEAVGVDERGEIRVKGPQIVPGYLNNPVASAEAFDDEGFLRTGDEGSVAADGQLTIHDRIKEMIKVKGAQVAPAELEDLLLGHPSVADAAVIGVPDDYAGERPFAFVVLGPGADHESAPQELDQYVKETRTRSKWLAGVRVVETIPKSPSGKILRRILREEYKRNTAALSPKL</sequence>
<feature type="domain" description="AMP-dependent synthetase/ligase" evidence="4">
    <location>
        <begin position="95"/>
        <end position="448"/>
    </location>
</feature>
<dbReference type="Gene3D" id="3.40.50.12780">
    <property type="entry name" value="N-terminal domain of ligase-like"/>
    <property type="match status" value="1"/>
</dbReference>
<protein>
    <submittedName>
        <fullName evidence="6">4-coumarate-CoA ligase 2</fullName>
    </submittedName>
</protein>
<comment type="caution">
    <text evidence="6">The sequence shown here is derived from an EMBL/GenBank/DDBJ whole genome shotgun (WGS) entry which is preliminary data.</text>
</comment>
<dbReference type="PROSITE" id="PS00455">
    <property type="entry name" value="AMP_BINDING"/>
    <property type="match status" value="1"/>
</dbReference>
<dbReference type="EMBL" id="SPUK01000005">
    <property type="protein sequence ID" value="TQV97099.1"/>
    <property type="molecule type" value="Genomic_DNA"/>
</dbReference>
<dbReference type="Proteomes" id="UP000315783">
    <property type="component" value="Unassembled WGS sequence"/>
</dbReference>
<proteinExistence type="inferred from homology"/>
<feature type="domain" description="AMP-binding enzyme C-terminal" evidence="5">
    <location>
        <begin position="499"/>
        <end position="576"/>
    </location>
</feature>
<evidence type="ECO:0000256" key="1">
    <source>
        <dbReference type="ARBA" id="ARBA00006432"/>
    </source>
</evidence>
<dbReference type="Gene3D" id="3.30.300.30">
    <property type="match status" value="1"/>
</dbReference>
<dbReference type="InterPro" id="IPR025110">
    <property type="entry name" value="AMP-bd_C"/>
</dbReference>
<dbReference type="InterPro" id="IPR045851">
    <property type="entry name" value="AMP-bd_C_sf"/>
</dbReference>
<evidence type="ECO:0000256" key="2">
    <source>
        <dbReference type="ARBA" id="ARBA00022598"/>
    </source>
</evidence>
<comment type="similarity">
    <text evidence="1">Belongs to the ATP-dependent AMP-binding enzyme family.</text>
</comment>
<dbReference type="STRING" id="43265.A0A545V5V8"/>
<dbReference type="GO" id="GO:0016405">
    <property type="term" value="F:CoA-ligase activity"/>
    <property type="evidence" value="ECO:0007669"/>
    <property type="project" value="TreeGrafter"/>
</dbReference>
<dbReference type="Pfam" id="PF13193">
    <property type="entry name" value="AMP-binding_C"/>
    <property type="match status" value="1"/>
</dbReference>
<dbReference type="Pfam" id="PF00501">
    <property type="entry name" value="AMP-binding"/>
    <property type="match status" value="1"/>
</dbReference>
<dbReference type="PANTHER" id="PTHR24096">
    <property type="entry name" value="LONG-CHAIN-FATTY-ACID--COA LIGASE"/>
    <property type="match status" value="1"/>
</dbReference>
<dbReference type="InterPro" id="IPR020845">
    <property type="entry name" value="AMP-binding_CS"/>
</dbReference>
<dbReference type="AlphaFoldDB" id="A0A545V5V8"/>
<organism evidence="6 7">
    <name type="scientific">Cordyceps javanica</name>
    <dbReference type="NCBI Taxonomy" id="43265"/>
    <lineage>
        <taxon>Eukaryota</taxon>
        <taxon>Fungi</taxon>
        <taxon>Dikarya</taxon>
        <taxon>Ascomycota</taxon>
        <taxon>Pezizomycotina</taxon>
        <taxon>Sordariomycetes</taxon>
        <taxon>Hypocreomycetidae</taxon>
        <taxon>Hypocreales</taxon>
        <taxon>Cordycipitaceae</taxon>
        <taxon>Cordyceps</taxon>
    </lineage>
</organism>
<dbReference type="OrthoDB" id="1898221at2759"/>
<evidence type="ECO:0000256" key="3">
    <source>
        <dbReference type="SAM" id="MobiDB-lite"/>
    </source>
</evidence>